<organism evidence="17">
    <name type="scientific">Streptomyces sp. NRRL F-4415</name>
    <dbReference type="NCBI Taxonomy" id="1286194"/>
    <lineage>
        <taxon>Bacteria</taxon>
        <taxon>Bacillati</taxon>
        <taxon>Actinomycetota</taxon>
        <taxon>Actinomycetes</taxon>
        <taxon>Kitasatosporales</taxon>
        <taxon>Streptomycetaceae</taxon>
        <taxon>Streptomyces</taxon>
    </lineage>
</organism>
<sequence>MDEWSCSPRPPSLGSNGRTSMSGRREDSGQAEGGAAQDLVGIGFGPSNLALAIAVADHNRRDPERVLRARFVEQQERFGWHRGMLLEGATMQVSFLKDLVSMRDPSSRFSFLMYLQERGRLADFINQKTFFPTRIEFHDYFEWCAAEFSGDVDYGRRVVEVRPVRNADRVETVEVVSESVSDPADRQVLRALNVSVGTGLTPRLPDGVTQGEHVWHTRDLLFRAPEVTNRRYRRFVVVGAGQSAAEAVDYLHRTFPDAEVNAVFTRYGYSPADDSPFANRIFDPSAVDDFFTAPENVKQDLYGYHRNTNYSVVDGELIEQLYRTHYQEKVSGRERLKILNTTDLQGVEPIPDGARVVLRSLTTGQEKSLDCDAVVMATGYRPVDPRGLLGELAADCLADDRGRLRVDRDHRVLMADHVDVGVYLQGGTEHTHGITSSLLSTLAVRSGEICDSLLLRRTAEALRADRDKEIDALLG</sequence>
<dbReference type="InterPro" id="IPR036188">
    <property type="entry name" value="FAD/NAD-bd_sf"/>
</dbReference>
<evidence type="ECO:0000256" key="13">
    <source>
        <dbReference type="ARBA" id="ARBA00032493"/>
    </source>
</evidence>
<keyword evidence="9" id="KW-0560">Oxidoreductase</keyword>
<keyword evidence="7" id="KW-0274">FAD</keyword>
<evidence type="ECO:0000256" key="12">
    <source>
        <dbReference type="ARBA" id="ARBA00031158"/>
    </source>
</evidence>
<name>L7ZBF0_9ACTN</name>
<dbReference type="GO" id="GO:0047091">
    <property type="term" value="F:L-lysine 6-monooxygenase (NADPH) activity"/>
    <property type="evidence" value="ECO:0007669"/>
    <property type="project" value="UniProtKB-EC"/>
</dbReference>
<feature type="region of interest" description="Disordered" evidence="16">
    <location>
        <begin position="1"/>
        <end position="32"/>
    </location>
</feature>
<accession>L7ZBF0</accession>
<comment type="catalytic activity">
    <reaction evidence="15">
        <text>L-lysine + NADPH + O2 = N(6)-hydroxy-L-lysine + NADP(+) + H2O</text>
        <dbReference type="Rhea" id="RHEA:23228"/>
        <dbReference type="ChEBI" id="CHEBI:15377"/>
        <dbReference type="ChEBI" id="CHEBI:15379"/>
        <dbReference type="ChEBI" id="CHEBI:32551"/>
        <dbReference type="ChEBI" id="CHEBI:57783"/>
        <dbReference type="ChEBI" id="CHEBI:57820"/>
        <dbReference type="ChEBI" id="CHEBI:58349"/>
        <dbReference type="EC" id="1.14.13.59"/>
    </reaction>
</comment>
<comment type="pathway">
    <text evidence="2">Siderophore biosynthesis.</text>
</comment>
<dbReference type="SUPFAM" id="SSF51905">
    <property type="entry name" value="FAD/NAD(P)-binding domain"/>
    <property type="match status" value="1"/>
</dbReference>
<dbReference type="PANTHER" id="PTHR42802:SF1">
    <property type="entry name" value="L-ORNITHINE N(5)-MONOOXYGENASE"/>
    <property type="match status" value="1"/>
</dbReference>
<dbReference type="Pfam" id="PF13434">
    <property type="entry name" value="Lys_Orn_oxgnase"/>
    <property type="match status" value="1"/>
</dbReference>
<evidence type="ECO:0000256" key="5">
    <source>
        <dbReference type="ARBA" id="ARBA00016406"/>
    </source>
</evidence>
<evidence type="ECO:0000256" key="1">
    <source>
        <dbReference type="ARBA" id="ARBA00001974"/>
    </source>
</evidence>
<comment type="similarity">
    <text evidence="3">Belongs to the lysine N(6)-hydroxylase/L-ornithine N(5)-oxygenase family.</text>
</comment>
<keyword evidence="6" id="KW-0285">Flavoprotein</keyword>
<evidence type="ECO:0000313" key="17">
    <source>
        <dbReference type="EMBL" id="AGE11900.1"/>
    </source>
</evidence>
<evidence type="ECO:0000256" key="6">
    <source>
        <dbReference type="ARBA" id="ARBA00022630"/>
    </source>
</evidence>
<reference evidence="17" key="1">
    <citation type="journal article" date="2013" name="Med. Chem. Commun.">
        <title>Gobichelin A and B: Mixed-Ligand Siderophores Discovered Using Proteomics.</title>
        <authorList>
            <person name="Chen Y."/>
            <person name="Unger M."/>
            <person name="Ntai I."/>
            <person name="McClure R.A."/>
            <person name="Albright J.C."/>
            <person name="Thomson R.J."/>
            <person name="Kelleher N.L."/>
        </authorList>
    </citation>
    <scope>NUCLEOTIDE SEQUENCE</scope>
    <source>
        <strain evidence="17">NRRL F-4415</strain>
    </source>
</reference>
<evidence type="ECO:0000256" key="11">
    <source>
        <dbReference type="ARBA" id="ARBA00029939"/>
    </source>
</evidence>
<evidence type="ECO:0000256" key="10">
    <source>
        <dbReference type="ARBA" id="ARBA00023033"/>
    </source>
</evidence>
<evidence type="ECO:0000256" key="16">
    <source>
        <dbReference type="SAM" id="MobiDB-lite"/>
    </source>
</evidence>
<evidence type="ECO:0000256" key="15">
    <source>
        <dbReference type="ARBA" id="ARBA00048407"/>
    </source>
</evidence>
<comment type="cofactor">
    <cofactor evidence="1">
        <name>FAD</name>
        <dbReference type="ChEBI" id="CHEBI:57692"/>
    </cofactor>
</comment>
<evidence type="ECO:0000256" key="7">
    <source>
        <dbReference type="ARBA" id="ARBA00022827"/>
    </source>
</evidence>
<evidence type="ECO:0000256" key="3">
    <source>
        <dbReference type="ARBA" id="ARBA00007588"/>
    </source>
</evidence>
<feature type="compositionally biased region" description="Polar residues" evidence="16">
    <location>
        <begin position="13"/>
        <end position="22"/>
    </location>
</feature>
<keyword evidence="10 17" id="KW-0503">Monooxygenase</keyword>
<protein>
    <recommendedName>
        <fullName evidence="5">L-lysine N6-monooxygenase MbtG</fullName>
        <ecNumber evidence="4">1.14.13.59</ecNumber>
    </recommendedName>
    <alternativeName>
        <fullName evidence="14">Lysine 6-N-hydroxylase</fullName>
    </alternativeName>
    <alternativeName>
        <fullName evidence="13">Lysine N6-hydroxylase</fullName>
    </alternativeName>
    <alternativeName>
        <fullName evidence="11">Lysine-N-oxygenase</fullName>
    </alternativeName>
    <alternativeName>
        <fullName evidence="12">Mycobactin synthase protein G</fullName>
    </alternativeName>
</protein>
<dbReference type="PANTHER" id="PTHR42802">
    <property type="entry name" value="MONOOXYGENASE"/>
    <property type="match status" value="1"/>
</dbReference>
<dbReference type="AlphaFoldDB" id="L7ZBF0"/>
<gene>
    <name evidence="17" type="primary">gobT</name>
</gene>
<dbReference type="Gene3D" id="3.50.50.60">
    <property type="entry name" value="FAD/NAD(P)-binding domain"/>
    <property type="match status" value="1"/>
</dbReference>
<evidence type="ECO:0000256" key="2">
    <source>
        <dbReference type="ARBA" id="ARBA00004924"/>
    </source>
</evidence>
<proteinExistence type="inferred from homology"/>
<dbReference type="InterPro" id="IPR025700">
    <property type="entry name" value="Lys/Orn_oxygenase"/>
</dbReference>
<evidence type="ECO:0000256" key="8">
    <source>
        <dbReference type="ARBA" id="ARBA00022857"/>
    </source>
</evidence>
<evidence type="ECO:0000256" key="4">
    <source>
        <dbReference type="ARBA" id="ARBA00013076"/>
    </source>
</evidence>
<keyword evidence="8" id="KW-0521">NADP</keyword>
<evidence type="ECO:0000256" key="9">
    <source>
        <dbReference type="ARBA" id="ARBA00023002"/>
    </source>
</evidence>
<dbReference type="EMBL" id="KC215181">
    <property type="protein sequence ID" value="AGE11900.1"/>
    <property type="molecule type" value="Genomic_DNA"/>
</dbReference>
<evidence type="ECO:0000256" key="14">
    <source>
        <dbReference type="ARBA" id="ARBA00032738"/>
    </source>
</evidence>
<dbReference type="EC" id="1.14.13.59" evidence="4"/>